<reference evidence="2" key="2">
    <citation type="journal article" date="2023" name="IMA Fungus">
        <title>Comparative genomic study of the Penicillium genus elucidates a diverse pangenome and 15 lateral gene transfer events.</title>
        <authorList>
            <person name="Petersen C."/>
            <person name="Sorensen T."/>
            <person name="Nielsen M.R."/>
            <person name="Sondergaard T.E."/>
            <person name="Sorensen J.L."/>
            <person name="Fitzpatrick D.A."/>
            <person name="Frisvad J.C."/>
            <person name="Nielsen K.L."/>
        </authorList>
    </citation>
    <scope>NUCLEOTIDE SEQUENCE</scope>
    <source>
        <strain evidence="2">IBT 16849</strain>
    </source>
</reference>
<protein>
    <submittedName>
        <fullName evidence="2">Uncharacterized protein</fullName>
    </submittedName>
</protein>
<sequence length="270" mass="31738">AADLPAIIGILRPQLKGPDGCLAKIMSKDESKLFRQLLEKSRGIRNFMAHHNIPNDDRLQDLESTKKILSDILEFAIRGLASDRGIYQISWSPYHHICETSIEAKGPLTVIVPLNAGPLISFRDRVLQDHGLERRRELYRRSKRKATEESRRKQKDDYETALIRKQQRKERDIAMRSSRQRKKLDRIEQKFIKSQELGYARLNEVKVQMREEQEIFFRQRAEILTDGMFHPTVEESLFITFLLAISSPLWLTVVFIYNIYSKTRGHYRRT</sequence>
<evidence type="ECO:0000256" key="1">
    <source>
        <dbReference type="SAM" id="Phobius"/>
    </source>
</evidence>
<proteinExistence type="predicted"/>
<keyword evidence="1" id="KW-1133">Transmembrane helix</keyword>
<dbReference type="AlphaFoldDB" id="A0A9W9MEY5"/>
<name>A0A9W9MEY5_9EURO</name>
<reference evidence="2" key="1">
    <citation type="submission" date="2022-11" db="EMBL/GenBank/DDBJ databases">
        <authorList>
            <person name="Petersen C."/>
        </authorList>
    </citation>
    <scope>NUCLEOTIDE SEQUENCE</scope>
    <source>
        <strain evidence="2">IBT 16849</strain>
    </source>
</reference>
<keyword evidence="1" id="KW-0812">Transmembrane</keyword>
<accession>A0A9W9MEY5</accession>
<organism evidence="2 3">
    <name type="scientific">Penicillium cf. griseofulvum</name>
    <dbReference type="NCBI Taxonomy" id="2972120"/>
    <lineage>
        <taxon>Eukaryota</taxon>
        <taxon>Fungi</taxon>
        <taxon>Dikarya</taxon>
        <taxon>Ascomycota</taxon>
        <taxon>Pezizomycotina</taxon>
        <taxon>Eurotiomycetes</taxon>
        <taxon>Eurotiomycetidae</taxon>
        <taxon>Eurotiales</taxon>
        <taxon>Aspergillaceae</taxon>
        <taxon>Penicillium</taxon>
    </lineage>
</organism>
<keyword evidence="3" id="KW-1185">Reference proteome</keyword>
<evidence type="ECO:0000313" key="3">
    <source>
        <dbReference type="Proteomes" id="UP001150879"/>
    </source>
</evidence>
<gene>
    <name evidence="2" type="ORF">N7472_004518</name>
</gene>
<dbReference type="OrthoDB" id="4499323at2759"/>
<evidence type="ECO:0000313" key="2">
    <source>
        <dbReference type="EMBL" id="KAJ5199314.1"/>
    </source>
</evidence>
<keyword evidence="1" id="KW-0472">Membrane</keyword>
<feature type="transmembrane region" description="Helical" evidence="1">
    <location>
        <begin position="237"/>
        <end position="260"/>
    </location>
</feature>
<comment type="caution">
    <text evidence="2">The sequence shown here is derived from an EMBL/GenBank/DDBJ whole genome shotgun (WGS) entry which is preliminary data.</text>
</comment>
<dbReference type="EMBL" id="JAPQKP010000003">
    <property type="protein sequence ID" value="KAJ5199314.1"/>
    <property type="molecule type" value="Genomic_DNA"/>
</dbReference>
<dbReference type="Proteomes" id="UP001150879">
    <property type="component" value="Unassembled WGS sequence"/>
</dbReference>
<feature type="non-terminal residue" evidence="2">
    <location>
        <position position="270"/>
    </location>
</feature>